<keyword evidence="8" id="KW-0274">FAD</keyword>
<keyword evidence="18" id="KW-1185">Reference proteome</keyword>
<dbReference type="AlphaFoldDB" id="A0AA40C427"/>
<evidence type="ECO:0000256" key="3">
    <source>
        <dbReference type="ARBA" id="ARBA00004370"/>
    </source>
</evidence>
<comment type="similarity">
    <text evidence="4 12">Belongs to the GMC oxidoreductase family.</text>
</comment>
<evidence type="ECO:0000256" key="4">
    <source>
        <dbReference type="ARBA" id="ARBA00010790"/>
    </source>
</evidence>
<proteinExistence type="inferred from homology"/>
<feature type="active site" description="Proton acceptor" evidence="13">
    <location>
        <position position="682"/>
    </location>
</feature>
<comment type="subcellular location">
    <subcellularLocation>
        <location evidence="3">Membrane</location>
    </subcellularLocation>
</comment>
<comment type="function">
    <text evidence="2">Long-chain fatty alcohol oxidase involved in the omega-oxidation pathway of lipid degradation.</text>
</comment>
<dbReference type="Pfam" id="PF05199">
    <property type="entry name" value="GMC_oxred_C"/>
    <property type="match status" value="1"/>
</dbReference>
<dbReference type="InterPro" id="IPR002938">
    <property type="entry name" value="FAD-bd"/>
</dbReference>
<dbReference type="PIRSF" id="PIRSF028937">
    <property type="entry name" value="Lg_Ch_AO"/>
    <property type="match status" value="1"/>
</dbReference>
<dbReference type="EC" id="1.1.3.20" evidence="5 12"/>
<evidence type="ECO:0000256" key="8">
    <source>
        <dbReference type="ARBA" id="ARBA00022827"/>
    </source>
</evidence>
<evidence type="ECO:0000256" key="1">
    <source>
        <dbReference type="ARBA" id="ARBA00000920"/>
    </source>
</evidence>
<keyword evidence="11" id="KW-0472">Membrane</keyword>
<dbReference type="PANTHER" id="PTHR46056">
    <property type="entry name" value="LONG-CHAIN-ALCOHOL OXIDASE"/>
    <property type="match status" value="1"/>
</dbReference>
<feature type="domain" description="Glucose-methanol-choline oxidoreductase N-terminal" evidence="14">
    <location>
        <begin position="272"/>
        <end position="503"/>
    </location>
</feature>
<dbReference type="InterPro" id="IPR036188">
    <property type="entry name" value="FAD/NAD-bd_sf"/>
</dbReference>
<keyword evidence="6" id="KW-0285">Flavoprotein</keyword>
<accession>A0AA40C427</accession>
<dbReference type="Proteomes" id="UP001175000">
    <property type="component" value="Unassembled WGS sequence"/>
</dbReference>
<dbReference type="InterPro" id="IPR012400">
    <property type="entry name" value="Long_Oxdase"/>
</dbReference>
<evidence type="ECO:0000259" key="15">
    <source>
        <dbReference type="Pfam" id="PF01494"/>
    </source>
</evidence>
<keyword evidence="10 12" id="KW-0560">Oxidoreductase</keyword>
<evidence type="ECO:0000256" key="11">
    <source>
        <dbReference type="ARBA" id="ARBA00023136"/>
    </source>
</evidence>
<evidence type="ECO:0000313" key="18">
    <source>
        <dbReference type="Proteomes" id="UP001175000"/>
    </source>
</evidence>
<evidence type="ECO:0000256" key="7">
    <source>
        <dbReference type="ARBA" id="ARBA00022692"/>
    </source>
</evidence>
<gene>
    <name evidence="17" type="ORF">B0T14DRAFT_427954</name>
</gene>
<dbReference type="EMBL" id="JAULSU010000003">
    <property type="protein sequence ID" value="KAK0623573.1"/>
    <property type="molecule type" value="Genomic_DNA"/>
</dbReference>
<name>A0AA40C427_9PEZI</name>
<dbReference type="Pfam" id="PF00732">
    <property type="entry name" value="GMC_oxred_N"/>
    <property type="match status" value="1"/>
</dbReference>
<evidence type="ECO:0000313" key="17">
    <source>
        <dbReference type="EMBL" id="KAK0623573.1"/>
    </source>
</evidence>
<sequence length="748" mass="79975">MAEIGPTPPPLPPAPTGDYFNATQWVVITALLDAVIPSITAASTAADGTTRTHRSIDNDALEEATARIRTEMASPPSSELLKSLLEERPSSSPAMLGAVRRTLATVPEASRRNLGGALTALSTRAGSFLLTGSTTPVHEQSLAEREALLQSWSQSWFGTPRVLFKTFTTLGKLVWLQNSTLLTEAAGFPAVPTNWKLPESTFDFDFLKFDGGSADQPAVVETDVVIIGSGCGGGVAAKVLAEAGHRVLVVDKGYHFDASQLPMTQATGPYHMYENHGVLSSVDSSLNLVAGSCWGGGGSINWSVSLQTQGFVRHEWAEEHGLPFFETAEYQACLDRVFECMGVVEGEKVKQTHRGKVLLEGSRKLGWPAAVCPQNNGGGEHWCGYCHLGCGSGEKQGPAVCWLPAAAKKGAKFVEGLAVDKIVWNEKYDETGEKKAVGIRGAWTSRGAAGGASGPTEERTKRQVVVKAKKVIVSAGTLNSPLLLMKSGLTNPHIGGNLHVHPVNFVAAIFEDDIRPWEGGIITSVCTNFENLDGKGHGAKLESTCMLPYALLSGYPWRSGLDFKLSALRLRHMAGFISLARDRDTGRVFPDPVSGKPAVDYHISPFDNAHILEGMVGLAKICYVSGATEIHPFVTGLEPFVRRNKTDKLSDPSITDPDFAAWIAKLKASGNGYPYAPYTSAHQMGTCRMSSHPGAGVVDFKGKVWDAEGVYVADASVFPSASGVNPMVTTMAIADWIARNVAEELKAE</sequence>
<dbReference type="SUPFAM" id="SSF51905">
    <property type="entry name" value="FAD/NAD(P)-binding domain"/>
    <property type="match status" value="1"/>
</dbReference>
<evidence type="ECO:0000256" key="6">
    <source>
        <dbReference type="ARBA" id="ARBA00022630"/>
    </source>
</evidence>
<evidence type="ECO:0000256" key="9">
    <source>
        <dbReference type="ARBA" id="ARBA00022989"/>
    </source>
</evidence>
<feature type="domain" description="Glucose-methanol-choline oxidoreductase C-terminal" evidence="16">
    <location>
        <begin position="597"/>
        <end position="734"/>
    </location>
</feature>
<evidence type="ECO:0000256" key="13">
    <source>
        <dbReference type="PIRSR" id="PIRSR028937-1"/>
    </source>
</evidence>
<keyword evidence="7" id="KW-0812">Transmembrane</keyword>
<evidence type="ECO:0000256" key="10">
    <source>
        <dbReference type="ARBA" id="ARBA00023002"/>
    </source>
</evidence>
<dbReference type="Gene3D" id="3.50.50.60">
    <property type="entry name" value="FAD/NAD(P)-binding domain"/>
    <property type="match status" value="2"/>
</dbReference>
<dbReference type="InterPro" id="IPR007867">
    <property type="entry name" value="GMC_OxRtase_C"/>
</dbReference>
<dbReference type="GO" id="GO:0046577">
    <property type="term" value="F:long-chain-alcohol oxidase activity"/>
    <property type="evidence" value="ECO:0007669"/>
    <property type="project" value="UniProtKB-EC"/>
</dbReference>
<comment type="caution">
    <text evidence="17">The sequence shown here is derived from an EMBL/GenBank/DDBJ whole genome shotgun (WGS) entry which is preliminary data.</text>
</comment>
<evidence type="ECO:0000256" key="5">
    <source>
        <dbReference type="ARBA" id="ARBA00013125"/>
    </source>
</evidence>
<reference evidence="17" key="1">
    <citation type="submission" date="2023-06" db="EMBL/GenBank/DDBJ databases">
        <title>Genome-scale phylogeny and comparative genomics of the fungal order Sordariales.</title>
        <authorList>
            <consortium name="Lawrence Berkeley National Laboratory"/>
            <person name="Hensen N."/>
            <person name="Bonometti L."/>
            <person name="Westerberg I."/>
            <person name="Brannstrom I.O."/>
            <person name="Guillou S."/>
            <person name="Cros-Aarteil S."/>
            <person name="Calhoun S."/>
            <person name="Haridas S."/>
            <person name="Kuo A."/>
            <person name="Mondo S."/>
            <person name="Pangilinan J."/>
            <person name="Riley R."/>
            <person name="Labutti K."/>
            <person name="Andreopoulos B."/>
            <person name="Lipzen A."/>
            <person name="Chen C."/>
            <person name="Yanf M."/>
            <person name="Daum C."/>
            <person name="Ng V."/>
            <person name="Clum A."/>
            <person name="Steindorff A."/>
            <person name="Ohm R."/>
            <person name="Martin F."/>
            <person name="Silar P."/>
            <person name="Natvig D."/>
            <person name="Lalanne C."/>
            <person name="Gautier V."/>
            <person name="Ament-Velasquez S.L."/>
            <person name="Kruys A."/>
            <person name="Hutchinson M.I."/>
            <person name="Powell A.J."/>
            <person name="Barry K."/>
            <person name="Miller A.N."/>
            <person name="Grigoriev I.V."/>
            <person name="Debuchy R."/>
            <person name="Gladieux P."/>
            <person name="Thoren M.H."/>
            <person name="Johannesson H."/>
        </authorList>
    </citation>
    <scope>NUCLEOTIDE SEQUENCE</scope>
    <source>
        <strain evidence="17">CBS 606.72</strain>
    </source>
</reference>
<feature type="domain" description="FAD-binding" evidence="15">
    <location>
        <begin position="221"/>
        <end position="252"/>
    </location>
</feature>
<dbReference type="GO" id="GO:0016020">
    <property type="term" value="C:membrane"/>
    <property type="evidence" value="ECO:0007669"/>
    <property type="project" value="UniProtKB-SubCell"/>
</dbReference>
<evidence type="ECO:0000256" key="2">
    <source>
        <dbReference type="ARBA" id="ARBA00003842"/>
    </source>
</evidence>
<dbReference type="GO" id="GO:0071949">
    <property type="term" value="F:FAD binding"/>
    <property type="evidence" value="ECO:0007669"/>
    <property type="project" value="InterPro"/>
</dbReference>
<dbReference type="InterPro" id="IPR000172">
    <property type="entry name" value="GMC_OxRdtase_N"/>
</dbReference>
<protein>
    <recommendedName>
        <fullName evidence="5 12">Long-chain-alcohol oxidase</fullName>
        <ecNumber evidence="5 12">1.1.3.20</ecNumber>
    </recommendedName>
</protein>
<evidence type="ECO:0000259" key="14">
    <source>
        <dbReference type="Pfam" id="PF00732"/>
    </source>
</evidence>
<evidence type="ECO:0000259" key="16">
    <source>
        <dbReference type="Pfam" id="PF05199"/>
    </source>
</evidence>
<comment type="catalytic activity">
    <reaction evidence="1 12">
        <text>a long-chain primary fatty alcohol + O2 = a long-chain fatty aldehyde + H2O2</text>
        <dbReference type="Rhea" id="RHEA:22756"/>
        <dbReference type="ChEBI" id="CHEBI:15379"/>
        <dbReference type="ChEBI" id="CHEBI:16240"/>
        <dbReference type="ChEBI" id="CHEBI:17176"/>
        <dbReference type="ChEBI" id="CHEBI:77396"/>
        <dbReference type="EC" id="1.1.3.20"/>
    </reaction>
</comment>
<organism evidence="17 18">
    <name type="scientific">Immersiella caudata</name>
    <dbReference type="NCBI Taxonomy" id="314043"/>
    <lineage>
        <taxon>Eukaryota</taxon>
        <taxon>Fungi</taxon>
        <taxon>Dikarya</taxon>
        <taxon>Ascomycota</taxon>
        <taxon>Pezizomycotina</taxon>
        <taxon>Sordariomycetes</taxon>
        <taxon>Sordariomycetidae</taxon>
        <taxon>Sordariales</taxon>
        <taxon>Lasiosphaeriaceae</taxon>
        <taxon>Immersiella</taxon>
    </lineage>
</organism>
<dbReference type="PANTHER" id="PTHR46056:SF12">
    <property type="entry name" value="LONG-CHAIN-ALCOHOL OXIDASE"/>
    <property type="match status" value="1"/>
</dbReference>
<evidence type="ECO:0000256" key="12">
    <source>
        <dbReference type="PIRNR" id="PIRNR028937"/>
    </source>
</evidence>
<keyword evidence="9" id="KW-1133">Transmembrane helix</keyword>
<dbReference type="Pfam" id="PF01494">
    <property type="entry name" value="FAD_binding_3"/>
    <property type="match status" value="1"/>
</dbReference>